<reference evidence="8 9" key="1">
    <citation type="journal article" date="2016" name="Front. Microbiol.">
        <title>Comprehensive Phylogenetic Analysis of Bovine Non-aureus Staphylococci Species Based on Whole-Genome Sequencing.</title>
        <authorList>
            <person name="Naushad S."/>
            <person name="Barkema H.W."/>
            <person name="Luby C."/>
            <person name="Condas L.A."/>
            <person name="Nobrega D.B."/>
            <person name="Carson D.A."/>
            <person name="De Buck J."/>
        </authorList>
    </citation>
    <scope>NUCLEOTIDE SEQUENCE [LARGE SCALE GENOMIC DNA]</scope>
    <source>
        <strain evidence="8 9">SNUC 4337</strain>
    </source>
</reference>
<keyword evidence="5" id="KW-0648">Protein biosynthesis</keyword>
<comment type="similarity">
    <text evidence="1">Belongs to the TRAFAC class translation factor GTPase superfamily. Classic translation factor GTPase family. IF-2 subfamily.</text>
</comment>
<dbReference type="InterPro" id="IPR009000">
    <property type="entry name" value="Transl_B-barrel_sf"/>
</dbReference>
<proteinExistence type="inferred from homology"/>
<dbReference type="SUPFAM" id="SSF52156">
    <property type="entry name" value="Initiation factor IF2/eIF5b, domain 3"/>
    <property type="match status" value="1"/>
</dbReference>
<dbReference type="Gene3D" id="2.40.30.10">
    <property type="entry name" value="Translation factors"/>
    <property type="match status" value="1"/>
</dbReference>
<keyword evidence="3 8" id="KW-0396">Initiation factor</keyword>
<evidence type="ECO:0000256" key="3">
    <source>
        <dbReference type="ARBA" id="ARBA00022540"/>
    </source>
</evidence>
<comment type="caution">
    <text evidence="8">The sequence shown here is derived from an EMBL/GenBank/DDBJ whole genome shotgun (WGS) entry which is preliminary data.</text>
</comment>
<evidence type="ECO:0000259" key="7">
    <source>
        <dbReference type="Pfam" id="PF11987"/>
    </source>
</evidence>
<dbReference type="PANTHER" id="PTHR43381:SF5">
    <property type="entry name" value="TR-TYPE G DOMAIN-CONTAINING PROTEIN"/>
    <property type="match status" value="1"/>
</dbReference>
<feature type="non-terminal residue" evidence="8">
    <location>
        <position position="141"/>
    </location>
</feature>
<gene>
    <name evidence="8" type="ORF">BUZ61_18760</name>
</gene>
<dbReference type="Pfam" id="PF11987">
    <property type="entry name" value="IF-2"/>
    <property type="match status" value="1"/>
</dbReference>
<accession>A0A2T4S0I6</accession>
<evidence type="ECO:0000256" key="5">
    <source>
        <dbReference type="ARBA" id="ARBA00022917"/>
    </source>
</evidence>
<protein>
    <recommendedName>
        <fullName evidence="2">Translation initiation factor IF-2</fullName>
    </recommendedName>
</protein>
<dbReference type="SUPFAM" id="SSF50447">
    <property type="entry name" value="Translation proteins"/>
    <property type="match status" value="1"/>
</dbReference>
<dbReference type="FunFam" id="3.40.50.10050:FF:000001">
    <property type="entry name" value="Translation initiation factor IF-2"/>
    <property type="match status" value="1"/>
</dbReference>
<feature type="non-terminal residue" evidence="8">
    <location>
        <position position="1"/>
    </location>
</feature>
<dbReference type="GO" id="GO:0005525">
    <property type="term" value="F:GTP binding"/>
    <property type="evidence" value="ECO:0007669"/>
    <property type="project" value="UniProtKB-KW"/>
</dbReference>
<dbReference type="AlphaFoldDB" id="A0A2T4S0I6"/>
<dbReference type="InterPro" id="IPR036925">
    <property type="entry name" value="TIF_IF2_dom3_sf"/>
</dbReference>
<evidence type="ECO:0000313" key="9">
    <source>
        <dbReference type="Proteomes" id="UP000240400"/>
    </source>
</evidence>
<feature type="domain" description="Translation initiation factor IF- 2" evidence="7">
    <location>
        <begin position="1"/>
        <end position="61"/>
    </location>
</feature>
<dbReference type="InterPro" id="IPR015760">
    <property type="entry name" value="TIF_IF2"/>
</dbReference>
<dbReference type="InterPro" id="IPR023115">
    <property type="entry name" value="TIF_IF2_dom3"/>
</dbReference>
<keyword evidence="4" id="KW-0547">Nucleotide-binding</keyword>
<dbReference type="PANTHER" id="PTHR43381">
    <property type="entry name" value="TRANSLATION INITIATION FACTOR IF-2-RELATED"/>
    <property type="match status" value="1"/>
</dbReference>
<sequence>RIIHTAVGAINESDVTLANASNGIIIGFNVRPDSGAKRAAEQENVDLRLHRVIYDVIEEIESAMKGMLDPEYEEKVIGQAEVRQTFKVSKVGTIAGCYVTEGKITRNAGVRVIRDGIVIFEGKLDTLKRFKDDAKEVAKGY</sequence>
<dbReference type="Proteomes" id="UP000240400">
    <property type="component" value="Unassembled WGS sequence"/>
</dbReference>
<evidence type="ECO:0000256" key="4">
    <source>
        <dbReference type="ARBA" id="ARBA00022741"/>
    </source>
</evidence>
<dbReference type="GO" id="GO:0005829">
    <property type="term" value="C:cytosol"/>
    <property type="evidence" value="ECO:0007669"/>
    <property type="project" value="TreeGrafter"/>
</dbReference>
<evidence type="ECO:0000256" key="1">
    <source>
        <dbReference type="ARBA" id="ARBA00007733"/>
    </source>
</evidence>
<dbReference type="CDD" id="cd03692">
    <property type="entry name" value="mtIF2_IVc"/>
    <property type="match status" value="1"/>
</dbReference>
<evidence type="ECO:0000256" key="6">
    <source>
        <dbReference type="ARBA" id="ARBA00023134"/>
    </source>
</evidence>
<name>A0A2T4S0I6_9STAP</name>
<dbReference type="FunFam" id="2.40.30.10:FF:000008">
    <property type="entry name" value="Translation initiation factor IF-2"/>
    <property type="match status" value="1"/>
</dbReference>
<dbReference type="GO" id="GO:0003743">
    <property type="term" value="F:translation initiation factor activity"/>
    <property type="evidence" value="ECO:0007669"/>
    <property type="project" value="UniProtKB-KW"/>
</dbReference>
<dbReference type="Gene3D" id="3.40.50.10050">
    <property type="entry name" value="Translation initiation factor IF- 2, domain 3"/>
    <property type="match status" value="1"/>
</dbReference>
<dbReference type="EMBL" id="PZHR01001056">
    <property type="protein sequence ID" value="PTK38032.1"/>
    <property type="molecule type" value="Genomic_DNA"/>
</dbReference>
<organism evidence="8 9">
    <name type="scientific">Staphylococcus nepalensis</name>
    <dbReference type="NCBI Taxonomy" id="214473"/>
    <lineage>
        <taxon>Bacteria</taxon>
        <taxon>Bacillati</taxon>
        <taxon>Bacillota</taxon>
        <taxon>Bacilli</taxon>
        <taxon>Bacillales</taxon>
        <taxon>Staphylococcaceae</taxon>
        <taxon>Staphylococcus</taxon>
    </lineage>
</organism>
<keyword evidence="6" id="KW-0342">GTP-binding</keyword>
<evidence type="ECO:0000256" key="2">
    <source>
        <dbReference type="ARBA" id="ARBA00020675"/>
    </source>
</evidence>
<evidence type="ECO:0000313" key="8">
    <source>
        <dbReference type="EMBL" id="PTK38032.1"/>
    </source>
</evidence>